<dbReference type="GO" id="GO:0003756">
    <property type="term" value="F:protein disulfide isomerase activity"/>
    <property type="evidence" value="ECO:0000318"/>
    <property type="project" value="GO_Central"/>
</dbReference>
<organism evidence="8 9">
    <name type="scientific">Trichomonas vaginalis (strain ATCC PRA-98 / G3)</name>
    <dbReference type="NCBI Taxonomy" id="412133"/>
    <lineage>
        <taxon>Eukaryota</taxon>
        <taxon>Metamonada</taxon>
        <taxon>Parabasalia</taxon>
        <taxon>Trichomonadida</taxon>
        <taxon>Trichomonadidae</taxon>
        <taxon>Trichomonas</taxon>
    </lineage>
</organism>
<keyword evidence="6" id="KW-0413">Isomerase</keyword>
<dbReference type="GO" id="GO:0005783">
    <property type="term" value="C:endoplasmic reticulum"/>
    <property type="evidence" value="ECO:0000318"/>
    <property type="project" value="GO_Central"/>
</dbReference>
<dbReference type="CDD" id="cd02981">
    <property type="entry name" value="PDI_b_family"/>
    <property type="match status" value="1"/>
</dbReference>
<name>A2DVG0_TRIV3</name>
<reference evidence="8" key="2">
    <citation type="journal article" date="2007" name="Science">
        <title>Draft genome sequence of the sexually transmitted pathogen Trichomonas vaginalis.</title>
        <authorList>
            <person name="Carlton J.M."/>
            <person name="Hirt R.P."/>
            <person name="Silva J.C."/>
            <person name="Delcher A.L."/>
            <person name="Schatz M."/>
            <person name="Zhao Q."/>
            <person name="Wortman J.R."/>
            <person name="Bidwell S.L."/>
            <person name="Alsmark U.C.M."/>
            <person name="Besteiro S."/>
            <person name="Sicheritz-Ponten T."/>
            <person name="Noel C.J."/>
            <person name="Dacks J.B."/>
            <person name="Foster P.G."/>
            <person name="Simillion C."/>
            <person name="Van de Peer Y."/>
            <person name="Miranda-Saavedra D."/>
            <person name="Barton G.J."/>
            <person name="Westrop G.D."/>
            <person name="Mueller S."/>
            <person name="Dessi D."/>
            <person name="Fiori P.L."/>
            <person name="Ren Q."/>
            <person name="Paulsen I."/>
            <person name="Zhang H."/>
            <person name="Bastida-Corcuera F.D."/>
            <person name="Simoes-Barbosa A."/>
            <person name="Brown M.T."/>
            <person name="Hayes R.D."/>
            <person name="Mukherjee M."/>
            <person name="Okumura C.Y."/>
            <person name="Schneider R."/>
            <person name="Smith A.J."/>
            <person name="Vanacova S."/>
            <person name="Villalvazo M."/>
            <person name="Haas B.J."/>
            <person name="Pertea M."/>
            <person name="Feldblyum T.V."/>
            <person name="Utterback T.R."/>
            <person name="Shu C.L."/>
            <person name="Osoegawa K."/>
            <person name="de Jong P.J."/>
            <person name="Hrdy I."/>
            <person name="Horvathova L."/>
            <person name="Zubacova Z."/>
            <person name="Dolezal P."/>
            <person name="Malik S.B."/>
            <person name="Logsdon J.M. Jr."/>
            <person name="Henze K."/>
            <person name="Gupta A."/>
            <person name="Wang C.C."/>
            <person name="Dunne R.L."/>
            <person name="Upcroft J.A."/>
            <person name="Upcroft P."/>
            <person name="White O."/>
            <person name="Salzberg S.L."/>
            <person name="Tang P."/>
            <person name="Chiu C.-H."/>
            <person name="Lee Y.-S."/>
            <person name="Embley T.M."/>
            <person name="Coombs G.H."/>
            <person name="Mottram J.C."/>
            <person name="Tachezy J."/>
            <person name="Fraser-Liggett C.M."/>
            <person name="Johnson P.J."/>
        </authorList>
    </citation>
    <scope>NUCLEOTIDE SEQUENCE [LARGE SCALE GENOMIC DNA]</scope>
    <source>
        <strain evidence="8">G3</strain>
    </source>
</reference>
<evidence type="ECO:0000313" key="9">
    <source>
        <dbReference type="Proteomes" id="UP000001542"/>
    </source>
</evidence>
<dbReference type="Proteomes" id="UP000001542">
    <property type="component" value="Unassembled WGS sequence"/>
</dbReference>
<evidence type="ECO:0000256" key="3">
    <source>
        <dbReference type="ARBA" id="ARBA00006347"/>
    </source>
</evidence>
<dbReference type="EC" id="5.3.4.1" evidence="4"/>
<dbReference type="AlphaFoldDB" id="A2DVG0"/>
<evidence type="ECO:0000256" key="6">
    <source>
        <dbReference type="ARBA" id="ARBA00023235"/>
    </source>
</evidence>
<dbReference type="FunCoup" id="A2DVG0">
    <property type="interactions" value="309"/>
</dbReference>
<dbReference type="OrthoDB" id="427280at2759"/>
<keyword evidence="7" id="KW-0676">Redox-active center</keyword>
<evidence type="ECO:0000256" key="7">
    <source>
        <dbReference type="ARBA" id="ARBA00023284"/>
    </source>
</evidence>
<comment type="catalytic activity">
    <reaction evidence="1">
        <text>Catalyzes the rearrangement of -S-S- bonds in proteins.</text>
        <dbReference type="EC" id="5.3.4.1"/>
    </reaction>
</comment>
<dbReference type="SUPFAM" id="SSF52833">
    <property type="entry name" value="Thioredoxin-like"/>
    <property type="match status" value="4"/>
</dbReference>
<accession>A2DVG0</accession>
<dbReference type="InterPro" id="IPR036249">
    <property type="entry name" value="Thioredoxin-like_sf"/>
</dbReference>
<dbReference type="VEuPathDB" id="TrichDB:TVAGG3_0335550"/>
<dbReference type="KEGG" id="tva:4773646"/>
<dbReference type="EMBL" id="DS113253">
    <property type="protein sequence ID" value="EAY15639.1"/>
    <property type="molecule type" value="Genomic_DNA"/>
</dbReference>
<dbReference type="FunFam" id="3.40.30.10:FF:000077">
    <property type="entry name" value="Protein disulfide-isomerase"/>
    <property type="match status" value="1"/>
</dbReference>
<dbReference type="SMR" id="A2DVG0"/>
<dbReference type="GO" id="GO:0005788">
    <property type="term" value="C:endoplasmic reticulum lumen"/>
    <property type="evidence" value="ECO:0007669"/>
    <property type="project" value="UniProtKB-SubCell"/>
</dbReference>
<dbReference type="STRING" id="5722.A2DVG0"/>
<comment type="subcellular location">
    <subcellularLocation>
        <location evidence="2">Endoplasmic reticulum lumen</location>
    </subcellularLocation>
</comment>
<evidence type="ECO:0000256" key="2">
    <source>
        <dbReference type="ARBA" id="ARBA00004319"/>
    </source>
</evidence>
<dbReference type="PANTHER" id="PTHR18929">
    <property type="entry name" value="PROTEIN DISULFIDE ISOMERASE"/>
    <property type="match status" value="1"/>
</dbReference>
<gene>
    <name evidence="8" type="ORF">TVAG_209180</name>
</gene>
<evidence type="ECO:0000256" key="5">
    <source>
        <dbReference type="ARBA" id="ARBA00022824"/>
    </source>
</evidence>
<dbReference type="GO" id="GO:0006457">
    <property type="term" value="P:protein folding"/>
    <property type="evidence" value="ECO:0000318"/>
    <property type="project" value="GO_Central"/>
</dbReference>
<dbReference type="GO" id="GO:0034976">
    <property type="term" value="P:response to endoplasmic reticulum stress"/>
    <property type="evidence" value="ECO:0000318"/>
    <property type="project" value="GO_Central"/>
</dbReference>
<evidence type="ECO:0000313" key="8">
    <source>
        <dbReference type="EMBL" id="EAY15639.1"/>
    </source>
</evidence>
<comment type="similarity">
    <text evidence="3">Belongs to the protein disulfide isomerase family.</text>
</comment>
<dbReference type="OMA" id="DFEVEAM"/>
<evidence type="ECO:0000256" key="4">
    <source>
        <dbReference type="ARBA" id="ARBA00012723"/>
    </source>
</evidence>
<keyword evidence="5" id="KW-0256">Endoplasmic reticulum</keyword>
<sequence>MFFFTALTFLSKSESITYDDDNIVYVTESNFTNVMKTKPAAILFIQQGDFQRYRYLSDFISASSYIGTRCYFAIMDGDRNKYFVQQLHLKHTKGYYFYRYGEFVEEYKGDPSPDSIYKYAMEKTGLPFTTFDDYPTAQEFIESHPISVVLFEKKAGGPLFEKFNEIAERNRDNYAFGCSPDPDVTYELRIRYVPSIVLYRNTDKSKVFYPYNLTEGTVENITEWIEQNKNPNYEIFNINNQQIYEQTKELGLFFTPVEQEDLDKALRTISMVTTQYKNKLRFAVIDAVNGNRFMQSIGFSRYADPAFCVLNYTGKRVIKYLYTEGSEFRPKQILHFIDEVFAGNINQTIRCSELPQNNTDIVSEINSKTMKSKIQDYNCQTVILFYEEWDRLYSDFLPIFREIAAEFPNLQFAKMDASKNDILYGHMLPSTPCIKIFGSDPKSKTFTYTKKLLKEPVTKWIKRKLQKKDEL</sequence>
<dbReference type="FunFam" id="3.40.30.10:FF:000358">
    <property type="entry name" value="Protein disulfide-isomerase"/>
    <property type="match status" value="1"/>
</dbReference>
<dbReference type="eggNOG" id="KOG0190">
    <property type="taxonomic scope" value="Eukaryota"/>
</dbReference>
<dbReference type="PANTHER" id="PTHR18929:SF132">
    <property type="entry name" value="PROTEIN DISULFIDE-ISOMERASE A3"/>
    <property type="match status" value="1"/>
</dbReference>
<evidence type="ECO:0000256" key="1">
    <source>
        <dbReference type="ARBA" id="ARBA00001182"/>
    </source>
</evidence>
<dbReference type="InParanoid" id="A2DVG0"/>
<keyword evidence="9" id="KW-1185">Reference proteome</keyword>
<protein>
    <recommendedName>
        <fullName evidence="4">protein disulfide-isomerase</fullName>
        <ecNumber evidence="4">5.3.4.1</ecNumber>
    </recommendedName>
</protein>
<dbReference type="RefSeq" id="XP_001327862.1">
    <property type="nucleotide sequence ID" value="XM_001327827.1"/>
</dbReference>
<reference evidence="8" key="1">
    <citation type="submission" date="2006-10" db="EMBL/GenBank/DDBJ databases">
        <authorList>
            <person name="Amadeo P."/>
            <person name="Zhao Q."/>
            <person name="Wortman J."/>
            <person name="Fraser-Liggett C."/>
            <person name="Carlton J."/>
        </authorList>
    </citation>
    <scope>NUCLEOTIDE SEQUENCE</scope>
    <source>
        <strain evidence="8">G3</strain>
    </source>
</reference>
<proteinExistence type="inferred from homology"/>
<dbReference type="VEuPathDB" id="TrichDB:TVAG_209180"/>
<dbReference type="Pfam" id="PF13848">
    <property type="entry name" value="Thioredoxin_6"/>
    <property type="match status" value="1"/>
</dbReference>
<dbReference type="Gene3D" id="3.40.30.10">
    <property type="entry name" value="Glutaredoxin"/>
    <property type="match status" value="3"/>
</dbReference>